<keyword evidence="4" id="KW-1185">Reference proteome</keyword>
<dbReference type="OrthoDB" id="9809746at2"/>
<sequence>MKKYLQVIAVGLPLALFIAGCNERTVSFKNDIKPLLDTNCIECHLKGGKGYETSGFFIESYESLMKGTKFGPVVVAGDPLSSSLYRLVSGEVDKSIQMPHKKDPLSADKIALIEHWIAQGAKNN</sequence>
<reference evidence="3 4" key="1">
    <citation type="submission" date="2018-01" db="EMBL/GenBank/DDBJ databases">
        <title>The complete genome sequence of Chromatium okenii LaCa, a purple sulfur bacterium with a turbulent life.</title>
        <authorList>
            <person name="Luedin S.M."/>
            <person name="Liechti N."/>
            <person name="Storelli N."/>
            <person name="Danza F."/>
            <person name="Wittwer M."/>
            <person name="Pothier J.F."/>
            <person name="Tonolla M.A."/>
        </authorList>
    </citation>
    <scope>NUCLEOTIDE SEQUENCE [LARGE SCALE GENOMIC DNA]</scope>
    <source>
        <strain evidence="3 4">LaCa</strain>
    </source>
</reference>
<dbReference type="GO" id="GO:0020037">
    <property type="term" value="F:heme binding"/>
    <property type="evidence" value="ECO:0007669"/>
    <property type="project" value="InterPro"/>
</dbReference>
<evidence type="ECO:0000313" key="4">
    <source>
        <dbReference type="Proteomes" id="UP000239936"/>
    </source>
</evidence>
<evidence type="ECO:0000313" key="2">
    <source>
        <dbReference type="EMBL" id="PQJ95375.1"/>
    </source>
</evidence>
<protein>
    <recommendedName>
        <fullName evidence="1">Cytochrome C Planctomycete-type domain-containing protein</fullName>
    </recommendedName>
</protein>
<name>A0A2S7XV30_9GAMM</name>
<dbReference type="AlphaFoldDB" id="A0A2S7XV30"/>
<proteinExistence type="predicted"/>
<dbReference type="SUPFAM" id="SSF46626">
    <property type="entry name" value="Cytochrome c"/>
    <property type="match status" value="1"/>
</dbReference>
<comment type="caution">
    <text evidence="3">The sequence shown here is derived from an EMBL/GenBank/DDBJ whole genome shotgun (WGS) entry which is preliminary data.</text>
</comment>
<dbReference type="PANTHER" id="PTHR35889">
    <property type="entry name" value="CYCLOINULO-OLIGOSACCHARIDE FRUCTANOTRANSFERASE-RELATED"/>
    <property type="match status" value="1"/>
</dbReference>
<evidence type="ECO:0000259" key="1">
    <source>
        <dbReference type="Pfam" id="PF07635"/>
    </source>
</evidence>
<dbReference type="Pfam" id="PF07635">
    <property type="entry name" value="PSCyt1"/>
    <property type="match status" value="1"/>
</dbReference>
<dbReference type="EMBL" id="PPGH01000037">
    <property type="protein sequence ID" value="PQJ95375.1"/>
    <property type="molecule type" value="Genomic_DNA"/>
</dbReference>
<feature type="domain" description="Cytochrome C Planctomycete-type" evidence="1">
    <location>
        <begin position="40"/>
        <end position="99"/>
    </location>
</feature>
<dbReference type="EMBL" id="PPGH01000007">
    <property type="protein sequence ID" value="PQJ97617.1"/>
    <property type="molecule type" value="Genomic_DNA"/>
</dbReference>
<dbReference type="RefSeq" id="WP_105072402.1">
    <property type="nucleotide sequence ID" value="NZ_JAFLKP010000100.1"/>
</dbReference>
<evidence type="ECO:0000313" key="3">
    <source>
        <dbReference type="EMBL" id="PQJ97617.1"/>
    </source>
</evidence>
<gene>
    <name evidence="3" type="ORF">CXB77_00645</name>
    <name evidence="2" type="ORF">CXB77_14235</name>
</gene>
<dbReference type="GO" id="GO:0009055">
    <property type="term" value="F:electron transfer activity"/>
    <property type="evidence" value="ECO:0007669"/>
    <property type="project" value="InterPro"/>
</dbReference>
<dbReference type="InterPro" id="IPR011429">
    <property type="entry name" value="Cyt_c_Planctomycete-type"/>
</dbReference>
<accession>A0A2S7XV30</accession>
<organism evidence="3 4">
    <name type="scientific">Chromatium okenii</name>
    <dbReference type="NCBI Taxonomy" id="61644"/>
    <lineage>
        <taxon>Bacteria</taxon>
        <taxon>Pseudomonadati</taxon>
        <taxon>Pseudomonadota</taxon>
        <taxon>Gammaproteobacteria</taxon>
        <taxon>Chromatiales</taxon>
        <taxon>Chromatiaceae</taxon>
        <taxon>Chromatium</taxon>
    </lineage>
</organism>
<dbReference type="PROSITE" id="PS51257">
    <property type="entry name" value="PROKAR_LIPOPROTEIN"/>
    <property type="match status" value="1"/>
</dbReference>
<dbReference type="PANTHER" id="PTHR35889:SF3">
    <property type="entry name" value="F-BOX DOMAIN-CONTAINING PROTEIN"/>
    <property type="match status" value="1"/>
</dbReference>
<dbReference type="InterPro" id="IPR036909">
    <property type="entry name" value="Cyt_c-like_dom_sf"/>
</dbReference>
<dbReference type="Proteomes" id="UP000239936">
    <property type="component" value="Unassembled WGS sequence"/>
</dbReference>